<proteinExistence type="predicted"/>
<reference evidence="1" key="1">
    <citation type="submission" date="2020-02" db="EMBL/GenBank/DDBJ databases">
        <authorList>
            <person name="Meier V. D."/>
        </authorList>
    </citation>
    <scope>NUCLEOTIDE SEQUENCE</scope>
    <source>
        <strain evidence="1">AVDCRST_MAG17</strain>
    </source>
</reference>
<dbReference type="Gene3D" id="3.30.530.20">
    <property type="match status" value="1"/>
</dbReference>
<gene>
    <name evidence="1" type="ORF">AVDCRST_MAG17-1851</name>
</gene>
<evidence type="ECO:0000313" key="1">
    <source>
        <dbReference type="EMBL" id="CAA9508545.1"/>
    </source>
</evidence>
<dbReference type="InterPro" id="IPR023393">
    <property type="entry name" value="START-like_dom_sf"/>
</dbReference>
<dbReference type="EMBL" id="CADCVV010000137">
    <property type="protein sequence ID" value="CAA9508545.1"/>
    <property type="molecule type" value="Genomic_DNA"/>
</dbReference>
<organism evidence="1">
    <name type="scientific">uncultured Solirubrobacterales bacterium</name>
    <dbReference type="NCBI Taxonomy" id="768556"/>
    <lineage>
        <taxon>Bacteria</taxon>
        <taxon>Bacillati</taxon>
        <taxon>Actinomycetota</taxon>
        <taxon>Thermoleophilia</taxon>
        <taxon>Solirubrobacterales</taxon>
        <taxon>environmental samples</taxon>
    </lineage>
</organism>
<sequence>MGPIGLRDTTEVLASERPKRLVLEVRIRPFALGRVDMRLEPHGEGTWLTMTEHQFGGVIGRPFGSLAEPALLVRNAESLRRLRRMAERGETR</sequence>
<dbReference type="AlphaFoldDB" id="A0A6J4SXQ9"/>
<dbReference type="SUPFAM" id="SSF55961">
    <property type="entry name" value="Bet v1-like"/>
    <property type="match status" value="1"/>
</dbReference>
<accession>A0A6J4SXQ9</accession>
<evidence type="ECO:0008006" key="2">
    <source>
        <dbReference type="Google" id="ProtNLM"/>
    </source>
</evidence>
<protein>
    <recommendedName>
        <fullName evidence="2">Polyketide cyclase / dehydrase and lipid transport</fullName>
    </recommendedName>
</protein>
<name>A0A6J4SXQ9_9ACTN</name>